<evidence type="ECO:0000313" key="1">
    <source>
        <dbReference type="EMBL" id="MFC4635843.1"/>
    </source>
</evidence>
<evidence type="ECO:0000313" key="2">
    <source>
        <dbReference type="Proteomes" id="UP001596043"/>
    </source>
</evidence>
<organism evidence="1 2">
    <name type="scientific">Dokdonia ponticola</name>
    <dbReference type="NCBI Taxonomy" id="2041041"/>
    <lineage>
        <taxon>Bacteria</taxon>
        <taxon>Pseudomonadati</taxon>
        <taxon>Bacteroidota</taxon>
        <taxon>Flavobacteriia</taxon>
        <taxon>Flavobacteriales</taxon>
        <taxon>Flavobacteriaceae</taxon>
        <taxon>Dokdonia</taxon>
    </lineage>
</organism>
<proteinExistence type="predicted"/>
<gene>
    <name evidence="1" type="ORF">ACFO3O_18170</name>
</gene>
<dbReference type="Proteomes" id="UP001596043">
    <property type="component" value="Unassembled WGS sequence"/>
</dbReference>
<accession>A0ABV9I0Y3</accession>
<dbReference type="RefSeq" id="WP_379981456.1">
    <property type="nucleotide sequence ID" value="NZ_JBHSFV010000012.1"/>
</dbReference>
<name>A0ABV9I0Y3_9FLAO</name>
<dbReference type="EMBL" id="JBHSFV010000012">
    <property type="protein sequence ID" value="MFC4635843.1"/>
    <property type="molecule type" value="Genomic_DNA"/>
</dbReference>
<protein>
    <recommendedName>
        <fullName evidence="3">Bacteriocin</fullName>
    </recommendedName>
</protein>
<reference evidence="2" key="1">
    <citation type="journal article" date="2019" name="Int. J. Syst. Evol. Microbiol.">
        <title>The Global Catalogue of Microorganisms (GCM) 10K type strain sequencing project: providing services to taxonomists for standard genome sequencing and annotation.</title>
        <authorList>
            <consortium name="The Broad Institute Genomics Platform"/>
            <consortium name="The Broad Institute Genome Sequencing Center for Infectious Disease"/>
            <person name="Wu L."/>
            <person name="Ma J."/>
        </authorList>
    </citation>
    <scope>NUCLEOTIDE SEQUENCE [LARGE SCALE GENOMIC DNA]</scope>
    <source>
        <strain evidence="2">YJ-61-S</strain>
    </source>
</reference>
<sequence>MKKLINLKGAVTLNNVQQKEVNGGGGRKQCSSSCTGKPRGSRCYYGGHCLCPGVCLGGCVPL</sequence>
<evidence type="ECO:0008006" key="3">
    <source>
        <dbReference type="Google" id="ProtNLM"/>
    </source>
</evidence>
<keyword evidence="2" id="KW-1185">Reference proteome</keyword>
<comment type="caution">
    <text evidence="1">The sequence shown here is derived from an EMBL/GenBank/DDBJ whole genome shotgun (WGS) entry which is preliminary data.</text>
</comment>